<feature type="domain" description="Cytochrome c" evidence="12">
    <location>
        <begin position="178"/>
        <end position="287"/>
    </location>
</feature>
<sequence length="473" mass="52075">MASFLKRLAMGYAVILACALSPGTARAEHDQKLIDRGAYLARSGDCMACHTNPGHPSYGGGYKITSPFGDIIVPNISSSKRFGIGSWTEKQFDRALRQGIAPRGYLYPAMPYTQYAHLSDADTHALYIYFSQAVEPVEYPPVDKTHLPFPFNIRQLMFGWNLLFTGRTVIPTGEDKPGSVERGRYLVRALAHCSACHTPRNIFMAEKTSKPLAGGRVGGWIAPNITSDPVSGIGGWTEEEIITYLRQGAVEGKAQAAGSMAEAVQHSFRFMQKSDLRAIARYLKTVPPVRNPGQNKPDYAFRNPRRVDIGILDRAENRSPGAMENGKIVIGERLYVGACAACHQLQGQGTEDQFYPSLTSNTATGSLYPNNLVLAILKGVHRRTNTGMVFMPAFEDQLDDAQIAAVADYVLAHFGNPSARVTPADVKRLRHADVGFWTVRLISNIILGTVIIVGLVILVLLISLFLRRQRRQR</sequence>
<dbReference type="Proteomes" id="UP001312908">
    <property type="component" value="Unassembled WGS sequence"/>
</dbReference>
<keyword evidence="14" id="KW-1185">Reference proteome</keyword>
<keyword evidence="3 9" id="KW-0349">Heme</keyword>
<dbReference type="EMBL" id="JAWJZY010000001">
    <property type="protein sequence ID" value="MEE8657962.1"/>
    <property type="molecule type" value="Genomic_DNA"/>
</dbReference>
<keyword evidence="10" id="KW-1133">Transmembrane helix</keyword>
<accession>A0ABU7TZL2</accession>
<evidence type="ECO:0000256" key="1">
    <source>
        <dbReference type="ARBA" id="ARBA00004236"/>
    </source>
</evidence>
<comment type="subcellular location">
    <subcellularLocation>
        <location evidence="1">Cell membrane</location>
    </subcellularLocation>
</comment>
<evidence type="ECO:0000256" key="3">
    <source>
        <dbReference type="ARBA" id="ARBA00022617"/>
    </source>
</evidence>
<evidence type="ECO:0000256" key="7">
    <source>
        <dbReference type="ARBA" id="ARBA00023004"/>
    </source>
</evidence>
<dbReference type="PIRSF" id="PIRSF000018">
    <property type="entry name" value="Mb_ADH_cyt_c"/>
    <property type="match status" value="1"/>
</dbReference>
<name>A0ABU7TZL2_9PROT</name>
<dbReference type="SUPFAM" id="SSF46626">
    <property type="entry name" value="Cytochrome c"/>
    <property type="match status" value="3"/>
</dbReference>
<dbReference type="PANTHER" id="PTHR35008">
    <property type="entry name" value="BLL4482 PROTEIN-RELATED"/>
    <property type="match status" value="1"/>
</dbReference>
<keyword evidence="7 9" id="KW-0408">Iron</keyword>
<evidence type="ECO:0000256" key="2">
    <source>
        <dbReference type="ARBA" id="ARBA00022475"/>
    </source>
</evidence>
<evidence type="ECO:0000256" key="10">
    <source>
        <dbReference type="SAM" id="Phobius"/>
    </source>
</evidence>
<feature type="signal peptide" evidence="11">
    <location>
        <begin position="1"/>
        <end position="27"/>
    </location>
</feature>
<evidence type="ECO:0000256" key="11">
    <source>
        <dbReference type="SAM" id="SignalP"/>
    </source>
</evidence>
<dbReference type="PROSITE" id="PS51007">
    <property type="entry name" value="CYTC"/>
    <property type="match status" value="3"/>
</dbReference>
<evidence type="ECO:0000256" key="9">
    <source>
        <dbReference type="PROSITE-ProRule" id="PRU00433"/>
    </source>
</evidence>
<evidence type="ECO:0000256" key="8">
    <source>
        <dbReference type="ARBA" id="ARBA00023136"/>
    </source>
</evidence>
<dbReference type="InterPro" id="IPR014353">
    <property type="entry name" value="Membr-bd_ADH_cyt_c"/>
</dbReference>
<feature type="domain" description="Cytochrome c" evidence="12">
    <location>
        <begin position="32"/>
        <end position="134"/>
    </location>
</feature>
<protein>
    <submittedName>
        <fullName evidence="13">Cytochrome c</fullName>
    </submittedName>
</protein>
<keyword evidence="2" id="KW-1003">Cell membrane</keyword>
<dbReference type="InterPro" id="IPR036909">
    <property type="entry name" value="Cyt_c-like_dom_sf"/>
</dbReference>
<feature type="domain" description="Cytochrome c" evidence="12">
    <location>
        <begin position="326"/>
        <end position="414"/>
    </location>
</feature>
<comment type="caution">
    <text evidence="13">The sequence shown here is derived from an EMBL/GenBank/DDBJ whole genome shotgun (WGS) entry which is preliminary data.</text>
</comment>
<evidence type="ECO:0000256" key="4">
    <source>
        <dbReference type="ARBA" id="ARBA00022723"/>
    </source>
</evidence>
<dbReference type="InterPro" id="IPR009056">
    <property type="entry name" value="Cyt_c-like_dom"/>
</dbReference>
<dbReference type="InterPro" id="IPR051459">
    <property type="entry name" value="Cytochrome_c-type_DH"/>
</dbReference>
<keyword evidence="5 11" id="KW-0732">Signal</keyword>
<dbReference type="PANTHER" id="PTHR35008:SF8">
    <property type="entry name" value="ALCOHOL DEHYDROGENASE CYTOCHROME C SUBUNIT"/>
    <property type="match status" value="1"/>
</dbReference>
<keyword evidence="10" id="KW-0812">Transmembrane</keyword>
<reference evidence="13 14" key="1">
    <citation type="submission" date="2023-10" db="EMBL/GenBank/DDBJ databases">
        <title>Sorlinia euscelidii gen. nov., sp. nov., an acetic acid bacteria isolated from the gut of Euscelidius variegatus emitter.</title>
        <authorList>
            <person name="Michoud G."/>
            <person name="Marasco R."/>
            <person name="Seferji K."/>
            <person name="Gonella E."/>
            <person name="Garuglieri E."/>
            <person name="Alma A."/>
            <person name="Mapelli F."/>
            <person name="Borin S."/>
            <person name="Daffonchio D."/>
            <person name="Crotti E."/>
        </authorList>
    </citation>
    <scope>NUCLEOTIDE SEQUENCE [LARGE SCALE GENOMIC DNA]</scope>
    <source>
        <strain evidence="13 14">EV16P</strain>
    </source>
</reference>
<evidence type="ECO:0000313" key="14">
    <source>
        <dbReference type="Proteomes" id="UP001312908"/>
    </source>
</evidence>
<feature type="chain" id="PRO_5046276355" evidence="11">
    <location>
        <begin position="28"/>
        <end position="473"/>
    </location>
</feature>
<dbReference type="Pfam" id="PF00034">
    <property type="entry name" value="Cytochrom_C"/>
    <property type="match status" value="1"/>
</dbReference>
<organism evidence="13 14">
    <name type="scientific">Sorlinia euscelidii</name>
    <dbReference type="NCBI Taxonomy" id="3081148"/>
    <lineage>
        <taxon>Bacteria</taxon>
        <taxon>Pseudomonadati</taxon>
        <taxon>Pseudomonadota</taxon>
        <taxon>Alphaproteobacteria</taxon>
        <taxon>Acetobacterales</taxon>
        <taxon>Acetobacteraceae</taxon>
        <taxon>Sorlinia</taxon>
    </lineage>
</organism>
<proteinExistence type="predicted"/>
<evidence type="ECO:0000259" key="12">
    <source>
        <dbReference type="PROSITE" id="PS51007"/>
    </source>
</evidence>
<keyword evidence="8 10" id="KW-0472">Membrane</keyword>
<evidence type="ECO:0000256" key="6">
    <source>
        <dbReference type="ARBA" id="ARBA00022737"/>
    </source>
</evidence>
<dbReference type="PROSITE" id="PS51257">
    <property type="entry name" value="PROKAR_LIPOPROTEIN"/>
    <property type="match status" value="1"/>
</dbReference>
<evidence type="ECO:0000313" key="13">
    <source>
        <dbReference type="EMBL" id="MEE8657962.1"/>
    </source>
</evidence>
<keyword evidence="4 9" id="KW-0479">Metal-binding</keyword>
<feature type="transmembrane region" description="Helical" evidence="10">
    <location>
        <begin position="445"/>
        <end position="466"/>
    </location>
</feature>
<keyword evidence="6" id="KW-0677">Repeat</keyword>
<evidence type="ECO:0000256" key="5">
    <source>
        <dbReference type="ARBA" id="ARBA00022729"/>
    </source>
</evidence>
<dbReference type="Gene3D" id="1.10.760.10">
    <property type="entry name" value="Cytochrome c-like domain"/>
    <property type="match status" value="3"/>
</dbReference>
<gene>
    <name evidence="13" type="ORF">DOFOFD_02900</name>
</gene>
<dbReference type="RefSeq" id="WP_394818923.1">
    <property type="nucleotide sequence ID" value="NZ_JAWJZY010000001.1"/>
</dbReference>